<evidence type="ECO:0000256" key="1">
    <source>
        <dbReference type="SAM" id="Phobius"/>
    </source>
</evidence>
<keyword evidence="1" id="KW-0812">Transmembrane</keyword>
<organism evidence="2 3">
    <name type="scientific">Microctonus aethiopoides</name>
    <dbReference type="NCBI Taxonomy" id="144406"/>
    <lineage>
        <taxon>Eukaryota</taxon>
        <taxon>Metazoa</taxon>
        <taxon>Ecdysozoa</taxon>
        <taxon>Arthropoda</taxon>
        <taxon>Hexapoda</taxon>
        <taxon>Insecta</taxon>
        <taxon>Pterygota</taxon>
        <taxon>Neoptera</taxon>
        <taxon>Endopterygota</taxon>
        <taxon>Hymenoptera</taxon>
        <taxon>Apocrita</taxon>
        <taxon>Ichneumonoidea</taxon>
        <taxon>Braconidae</taxon>
        <taxon>Euphorinae</taxon>
        <taxon>Microctonus</taxon>
    </lineage>
</organism>
<dbReference type="PANTHER" id="PTHR14549">
    <property type="entry name" value="TRANSMEMBRANE PROTEIN 223"/>
    <property type="match status" value="1"/>
</dbReference>
<dbReference type="EMBL" id="JAQQBS010001422">
    <property type="protein sequence ID" value="KAK0163848.1"/>
    <property type="molecule type" value="Genomic_DNA"/>
</dbReference>
<dbReference type="GO" id="GO:0007399">
    <property type="term" value="P:nervous system development"/>
    <property type="evidence" value="ECO:0007669"/>
    <property type="project" value="TreeGrafter"/>
</dbReference>
<dbReference type="InterPro" id="IPR026100">
    <property type="entry name" value="Tmem223"/>
</dbReference>
<gene>
    <name evidence="2" type="ORF">PV328_002537</name>
</gene>
<evidence type="ECO:0008006" key="4">
    <source>
        <dbReference type="Google" id="ProtNLM"/>
    </source>
</evidence>
<dbReference type="InterPro" id="IPR045325">
    <property type="entry name" value="TMEM70/TMEM186/TMEM223"/>
</dbReference>
<dbReference type="Pfam" id="PF06979">
    <property type="entry name" value="TMEM70"/>
    <property type="match status" value="1"/>
</dbReference>
<dbReference type="PANTHER" id="PTHR14549:SF2">
    <property type="entry name" value="TRANSMEMBRANE PROTEIN 223"/>
    <property type="match status" value="1"/>
</dbReference>
<keyword evidence="3" id="KW-1185">Reference proteome</keyword>
<reference evidence="2" key="1">
    <citation type="journal article" date="2023" name="bioRxiv">
        <title>Scaffold-level genome assemblies of two parasitoid biocontrol wasps reveal the parthenogenesis mechanism and an associated novel virus.</title>
        <authorList>
            <person name="Inwood S."/>
            <person name="Skelly J."/>
            <person name="Guhlin J."/>
            <person name="Harrop T."/>
            <person name="Goldson S."/>
            <person name="Dearden P."/>
        </authorList>
    </citation>
    <scope>NUCLEOTIDE SEQUENCE</scope>
    <source>
        <strain evidence="2">Irish</strain>
        <tissue evidence="2">Whole body</tissue>
    </source>
</reference>
<dbReference type="AlphaFoldDB" id="A0AA39F6H0"/>
<evidence type="ECO:0000313" key="3">
    <source>
        <dbReference type="Proteomes" id="UP001168990"/>
    </source>
</evidence>
<protein>
    <recommendedName>
        <fullName evidence="4">Transmembrane protein 223</fullName>
    </recommendedName>
</protein>
<comment type="caution">
    <text evidence="2">The sequence shown here is derived from an EMBL/GenBank/DDBJ whole genome shotgun (WGS) entry which is preliminary data.</text>
</comment>
<name>A0AA39F6H0_9HYME</name>
<feature type="transmembrane region" description="Helical" evidence="1">
    <location>
        <begin position="98"/>
        <end position="117"/>
    </location>
</feature>
<feature type="transmembrane region" description="Helical" evidence="1">
    <location>
        <begin position="137"/>
        <end position="160"/>
    </location>
</feature>
<sequence>MAINLLRSFSIIKTNIFCCTRLKSSVKYFQTPKSSLSTLRYNNSISKSKLLTFKLQSVSPIITLVRHAKLDTYSEINTNVANNVLLWKHEIDKYFKQLQIFSIFQLAVLTLISYVMYSNLPNINKYETWKEYIVDNSVMLLVCIMSLITGFCGSILIWMFTERSLKYIILNKGGKFATLVNFHPIKKPQSHVIPVDDIIVAKGRRDMGQYMSLKVRNTKFYFLIDKNGTHVNPQLFDNTIGLLRKK</sequence>
<keyword evidence="1" id="KW-1133">Transmembrane helix</keyword>
<dbReference type="Proteomes" id="UP001168990">
    <property type="component" value="Unassembled WGS sequence"/>
</dbReference>
<reference evidence="2" key="2">
    <citation type="submission" date="2023-03" db="EMBL/GenBank/DDBJ databases">
        <authorList>
            <person name="Inwood S.N."/>
            <person name="Skelly J.G."/>
            <person name="Guhlin J."/>
            <person name="Harrop T.W.R."/>
            <person name="Goldson S.G."/>
            <person name="Dearden P.K."/>
        </authorList>
    </citation>
    <scope>NUCLEOTIDE SEQUENCE</scope>
    <source>
        <strain evidence="2">Irish</strain>
        <tissue evidence="2">Whole body</tissue>
    </source>
</reference>
<accession>A0AA39F6H0</accession>
<keyword evidence="1" id="KW-0472">Membrane</keyword>
<dbReference type="GO" id="GO:0005739">
    <property type="term" value="C:mitochondrion"/>
    <property type="evidence" value="ECO:0007669"/>
    <property type="project" value="TreeGrafter"/>
</dbReference>
<evidence type="ECO:0000313" key="2">
    <source>
        <dbReference type="EMBL" id="KAK0163848.1"/>
    </source>
</evidence>
<proteinExistence type="predicted"/>